<sequence length="79" mass="8852">MKSTKLSVVFTVLSLLCYQLFFSLEGFTREFFFAAIISSLLGIIFSVVSIVKTKKIIFILPFIICLVVLLLNLGVFLLA</sequence>
<feature type="transmembrane region" description="Helical" evidence="1">
    <location>
        <begin position="31"/>
        <end position="51"/>
    </location>
</feature>
<dbReference type="KEGG" id="sste:SAMEA4384403_0928"/>
<feature type="transmembrane region" description="Helical" evidence="1">
    <location>
        <begin position="58"/>
        <end position="78"/>
    </location>
</feature>
<evidence type="ECO:0000256" key="1">
    <source>
        <dbReference type="SAM" id="Phobius"/>
    </source>
</evidence>
<accession>A0A239YWU7</accession>
<name>A0A239YWU7_9STAP</name>
<keyword evidence="1" id="KW-0812">Transmembrane</keyword>
<organism evidence="2 3">
    <name type="scientific">Mammaliicoccus stepanovicii</name>
    <dbReference type="NCBI Taxonomy" id="643214"/>
    <lineage>
        <taxon>Bacteria</taxon>
        <taxon>Bacillati</taxon>
        <taxon>Bacillota</taxon>
        <taxon>Bacilli</taxon>
        <taxon>Bacillales</taxon>
        <taxon>Staphylococcaceae</taxon>
        <taxon>Mammaliicoccus</taxon>
    </lineage>
</organism>
<evidence type="ECO:0000313" key="3">
    <source>
        <dbReference type="Proteomes" id="UP000242084"/>
    </source>
</evidence>
<keyword evidence="1" id="KW-0472">Membrane</keyword>
<dbReference type="AlphaFoldDB" id="A0A239YWU7"/>
<proteinExistence type="predicted"/>
<protein>
    <submittedName>
        <fullName evidence="2">Uncharacterized protein</fullName>
    </submittedName>
</protein>
<reference evidence="2 3" key="1">
    <citation type="submission" date="2017-06" db="EMBL/GenBank/DDBJ databases">
        <authorList>
            <consortium name="Pathogen Informatics"/>
        </authorList>
    </citation>
    <scope>NUCLEOTIDE SEQUENCE [LARGE SCALE GENOMIC DNA]</scope>
    <source>
        <strain evidence="2 3">NCTC13839</strain>
    </source>
</reference>
<dbReference type="Proteomes" id="UP000242084">
    <property type="component" value="Chromosome 1"/>
</dbReference>
<keyword evidence="3" id="KW-1185">Reference proteome</keyword>
<dbReference type="RefSeq" id="WP_095087249.1">
    <property type="nucleotide sequence ID" value="NZ_BMDM01000002.1"/>
</dbReference>
<evidence type="ECO:0000313" key="2">
    <source>
        <dbReference type="EMBL" id="SNV63227.1"/>
    </source>
</evidence>
<dbReference type="EMBL" id="LT906462">
    <property type="protein sequence ID" value="SNV63227.1"/>
    <property type="molecule type" value="Genomic_DNA"/>
</dbReference>
<gene>
    <name evidence="2" type="ORF">SAMEA4384403_00928</name>
</gene>
<keyword evidence="1" id="KW-1133">Transmembrane helix</keyword>